<comment type="subcellular location">
    <subcellularLocation>
        <location evidence="1">Membrane</location>
        <topology evidence="1">Single-pass membrane protein</topology>
    </subcellularLocation>
</comment>
<dbReference type="KEGG" id="aba:Acid345_4616"/>
<name>Q1IHN4_KORVE</name>
<dbReference type="PANTHER" id="PTHR30168">
    <property type="entry name" value="PUTATIVE MEMBRANE PROTEIN YPFJ"/>
    <property type="match status" value="1"/>
</dbReference>
<dbReference type="EMBL" id="CP000360">
    <property type="protein sequence ID" value="ABF43616.1"/>
    <property type="molecule type" value="Genomic_DNA"/>
</dbReference>
<keyword evidence="3 5" id="KW-1133">Transmembrane helix</keyword>
<keyword evidence="4 5" id="KW-0472">Membrane</keyword>
<dbReference type="Proteomes" id="UP000002432">
    <property type="component" value="Chromosome"/>
</dbReference>
<evidence type="ECO:0000313" key="6">
    <source>
        <dbReference type="EMBL" id="ABF43616.1"/>
    </source>
</evidence>
<feature type="transmembrane region" description="Helical" evidence="5">
    <location>
        <begin position="24"/>
        <end position="44"/>
    </location>
</feature>
<evidence type="ECO:0000313" key="7">
    <source>
        <dbReference type="Proteomes" id="UP000002432"/>
    </source>
</evidence>
<gene>
    <name evidence="6" type="ordered locus">Acid345_4616</name>
</gene>
<dbReference type="PANTHER" id="PTHR30168:SF0">
    <property type="entry name" value="INNER MEMBRANE PROTEIN"/>
    <property type="match status" value="1"/>
</dbReference>
<evidence type="ECO:0000256" key="4">
    <source>
        <dbReference type="ARBA" id="ARBA00023136"/>
    </source>
</evidence>
<keyword evidence="2 5" id="KW-0812">Transmembrane</keyword>
<organism evidence="6 7">
    <name type="scientific">Koribacter versatilis (strain Ellin345)</name>
    <dbReference type="NCBI Taxonomy" id="204669"/>
    <lineage>
        <taxon>Bacteria</taxon>
        <taxon>Pseudomonadati</taxon>
        <taxon>Acidobacteriota</taxon>
        <taxon>Terriglobia</taxon>
        <taxon>Terriglobales</taxon>
        <taxon>Candidatus Korobacteraceae</taxon>
        <taxon>Candidatus Korobacter</taxon>
    </lineage>
</organism>
<accession>Q1IHN4</accession>
<sequence length="282" mass="30628">MDWTPGGRSGDLEDRRGDSGGGGFGLPHLGIGGLLLIGVLSLIFHKNFFALLSGGSATTAPTTQTRPVNDAGEEREVQFVSFVLDDVQKTWAQTFAQQGRTYRHAKLVLYRDSLPSGCGMARSATGPFYCPTDQKVYIDLGFFDELKRRFGAPGEFAQAYVIAHELGHHVQNLLGIEQRVEGAMRSGSKTQANAASVKLELQADCFAGVWGHSTEQRKMVDQGDFEAAMKAAAAVGDDRLERMAGQNVSPESFTHGSSEQRMHWFQQGFQSGDISACNTFGQ</sequence>
<evidence type="ECO:0000256" key="1">
    <source>
        <dbReference type="ARBA" id="ARBA00004167"/>
    </source>
</evidence>
<dbReference type="InterPro" id="IPR007343">
    <property type="entry name" value="Uncharacterised_pept_Zn_put"/>
</dbReference>
<dbReference type="OrthoDB" id="9774900at2"/>
<evidence type="ECO:0000256" key="2">
    <source>
        <dbReference type="ARBA" id="ARBA00022692"/>
    </source>
</evidence>
<dbReference type="EnsemblBacteria" id="ABF43616">
    <property type="protein sequence ID" value="ABF43616"/>
    <property type="gene ID" value="Acid345_4616"/>
</dbReference>
<proteinExistence type="predicted"/>
<protein>
    <recommendedName>
        <fullName evidence="8">Metalloprotease</fullName>
    </recommendedName>
</protein>
<keyword evidence="7" id="KW-1185">Reference proteome</keyword>
<evidence type="ECO:0000256" key="5">
    <source>
        <dbReference type="SAM" id="Phobius"/>
    </source>
</evidence>
<dbReference type="RefSeq" id="WP_011525413.1">
    <property type="nucleotide sequence ID" value="NC_008009.1"/>
</dbReference>
<evidence type="ECO:0008006" key="8">
    <source>
        <dbReference type="Google" id="ProtNLM"/>
    </source>
</evidence>
<dbReference type="Pfam" id="PF04228">
    <property type="entry name" value="Zn_peptidase"/>
    <property type="match status" value="1"/>
</dbReference>
<evidence type="ECO:0000256" key="3">
    <source>
        <dbReference type="ARBA" id="ARBA00022989"/>
    </source>
</evidence>
<dbReference type="eggNOG" id="COG2321">
    <property type="taxonomic scope" value="Bacteria"/>
</dbReference>
<reference evidence="6 7" key="1">
    <citation type="journal article" date="2009" name="Appl. Environ. Microbiol.">
        <title>Three genomes from the phylum Acidobacteria provide insight into the lifestyles of these microorganisms in soils.</title>
        <authorList>
            <person name="Ward N.L."/>
            <person name="Challacombe J.F."/>
            <person name="Janssen P.H."/>
            <person name="Henrissat B."/>
            <person name="Coutinho P.M."/>
            <person name="Wu M."/>
            <person name="Xie G."/>
            <person name="Haft D.H."/>
            <person name="Sait M."/>
            <person name="Badger J."/>
            <person name="Barabote R.D."/>
            <person name="Bradley B."/>
            <person name="Brettin T.S."/>
            <person name="Brinkac L.M."/>
            <person name="Bruce D."/>
            <person name="Creasy T."/>
            <person name="Daugherty S.C."/>
            <person name="Davidsen T.M."/>
            <person name="DeBoy R.T."/>
            <person name="Detter J.C."/>
            <person name="Dodson R.J."/>
            <person name="Durkin A.S."/>
            <person name="Ganapathy A."/>
            <person name="Gwinn-Giglio M."/>
            <person name="Han C.S."/>
            <person name="Khouri H."/>
            <person name="Kiss H."/>
            <person name="Kothari S.P."/>
            <person name="Madupu R."/>
            <person name="Nelson K.E."/>
            <person name="Nelson W.C."/>
            <person name="Paulsen I."/>
            <person name="Penn K."/>
            <person name="Ren Q."/>
            <person name="Rosovitz M.J."/>
            <person name="Selengut J.D."/>
            <person name="Shrivastava S."/>
            <person name="Sullivan S.A."/>
            <person name="Tapia R."/>
            <person name="Thompson L.S."/>
            <person name="Watkins K.L."/>
            <person name="Yang Q."/>
            <person name="Yu C."/>
            <person name="Zafar N."/>
            <person name="Zhou L."/>
            <person name="Kuske C.R."/>
        </authorList>
    </citation>
    <scope>NUCLEOTIDE SEQUENCE [LARGE SCALE GENOMIC DNA]</scope>
    <source>
        <strain evidence="6 7">Ellin345</strain>
    </source>
</reference>
<dbReference type="HOGENOM" id="CLU_059329_0_0_0"/>
<dbReference type="STRING" id="204669.Acid345_4616"/>
<dbReference type="GO" id="GO:0016020">
    <property type="term" value="C:membrane"/>
    <property type="evidence" value="ECO:0007669"/>
    <property type="project" value="UniProtKB-SubCell"/>
</dbReference>
<dbReference type="AlphaFoldDB" id="Q1IHN4"/>